<reference evidence="2 3" key="1">
    <citation type="journal article" date="2020" name="bioRxiv">
        <title>Whole genome comparisons of ergot fungi reveals the divergence and evolution of species within the genus Claviceps are the result of varying mechanisms driving genome evolution and host range expansion.</title>
        <authorList>
            <person name="Wyka S.A."/>
            <person name="Mondo S.J."/>
            <person name="Liu M."/>
            <person name="Dettman J."/>
            <person name="Nalam V."/>
            <person name="Broders K.D."/>
        </authorList>
    </citation>
    <scope>NUCLEOTIDE SEQUENCE [LARGE SCALE GENOMIC DNA]</scope>
    <source>
        <strain evidence="2 3">LM576</strain>
    </source>
</reference>
<evidence type="ECO:0000313" key="3">
    <source>
        <dbReference type="Proteomes" id="UP000732380"/>
    </source>
</evidence>
<protein>
    <submittedName>
        <fullName evidence="2">Uncharacterized protein</fullName>
    </submittedName>
</protein>
<proteinExistence type="predicted"/>
<keyword evidence="1" id="KW-0175">Coiled coil</keyword>
<feature type="coiled-coil region" evidence="1">
    <location>
        <begin position="161"/>
        <end position="188"/>
    </location>
</feature>
<dbReference type="Proteomes" id="UP000732380">
    <property type="component" value="Unassembled WGS sequence"/>
</dbReference>
<accession>A0A9P7PW90</accession>
<evidence type="ECO:0000256" key="1">
    <source>
        <dbReference type="SAM" id="Coils"/>
    </source>
</evidence>
<evidence type="ECO:0000313" key="2">
    <source>
        <dbReference type="EMBL" id="KAG6108017.1"/>
    </source>
</evidence>
<dbReference type="AlphaFoldDB" id="A0A9P7PW90"/>
<comment type="caution">
    <text evidence="2">The sequence shown here is derived from an EMBL/GenBank/DDBJ whole genome shotgun (WGS) entry which is preliminary data.</text>
</comment>
<keyword evidence="3" id="KW-1185">Reference proteome</keyword>
<name>A0A9P7PW90_9HYPO</name>
<gene>
    <name evidence="2" type="ORF">E4U13_006644</name>
</gene>
<sequence length="285" mass="32011">MSTVLRIRGIRAGYAKANAMMTSLLTVKSSRVFYKLCGNIARKWPRLSDWVRHKKQRFIILGLTRACSPLSDEDWHTIGSNTNGAESRHQKAYTEGGQFVSLIEAVKRISGQYIDGNSSAKFYNYTKTGKRDRYRNTTAEGREDLSKKRYVRPGKRAKTVIEDAHERALDAQITVDEMKDEVQELRTAVPTQTAAHLAQSQLIANLNDSLRAANAEGDHEFRDQIKRRILEVMSTPAASISGEFKFRKQLTRWWMSRSSAGSSAGATAEIEAAGVDITSKILRLI</sequence>
<organism evidence="2 3">
    <name type="scientific">Claviceps humidiphila</name>
    <dbReference type="NCBI Taxonomy" id="1294629"/>
    <lineage>
        <taxon>Eukaryota</taxon>
        <taxon>Fungi</taxon>
        <taxon>Dikarya</taxon>
        <taxon>Ascomycota</taxon>
        <taxon>Pezizomycotina</taxon>
        <taxon>Sordariomycetes</taxon>
        <taxon>Hypocreomycetidae</taxon>
        <taxon>Hypocreales</taxon>
        <taxon>Clavicipitaceae</taxon>
        <taxon>Claviceps</taxon>
    </lineage>
</organism>
<dbReference type="EMBL" id="SRQM01000598">
    <property type="protein sequence ID" value="KAG6108017.1"/>
    <property type="molecule type" value="Genomic_DNA"/>
</dbReference>